<feature type="non-terminal residue" evidence="1">
    <location>
        <position position="71"/>
    </location>
</feature>
<protein>
    <submittedName>
        <fullName evidence="1">Uncharacterized protein</fullName>
    </submittedName>
</protein>
<reference evidence="1" key="1">
    <citation type="submission" date="2004-03" db="EMBL/GenBank/DDBJ databases">
        <title>A genome-wide screening approach for membrane-targeted gene products.</title>
        <authorList>
            <person name="Jaaro H."/>
            <person name="Levy Z."/>
            <person name="Fainzilber M."/>
        </authorList>
    </citation>
    <scope>NUCLEOTIDE SEQUENCE</scope>
    <source>
        <tissue evidence="1">CNS</tissue>
    </source>
</reference>
<name>Q592Q4_LYMST</name>
<dbReference type="AlphaFoldDB" id="Q592Q4"/>
<sequence>MPLIKIAPYAMSLIKIVPWRKLDRVLGHVPWIKIVPWRKLDRVLGNILWCILPMMAIHRDFSSSSRFDSLK</sequence>
<feature type="non-terminal residue" evidence="1">
    <location>
        <position position="1"/>
    </location>
</feature>
<accession>Q592Q4</accession>
<organism evidence="1">
    <name type="scientific">Lymnaea stagnalis</name>
    <name type="common">Great pond snail</name>
    <name type="synonym">Helix stagnalis</name>
    <dbReference type="NCBI Taxonomy" id="6523"/>
    <lineage>
        <taxon>Eukaryota</taxon>
        <taxon>Metazoa</taxon>
        <taxon>Spiralia</taxon>
        <taxon>Lophotrochozoa</taxon>
        <taxon>Mollusca</taxon>
        <taxon>Gastropoda</taxon>
        <taxon>Heterobranchia</taxon>
        <taxon>Euthyneura</taxon>
        <taxon>Panpulmonata</taxon>
        <taxon>Hygrophila</taxon>
        <taxon>Lymnaeoidea</taxon>
        <taxon>Lymnaeidae</taxon>
        <taxon>Lymnaea</taxon>
    </lineage>
</organism>
<dbReference type="EMBL" id="AY577411">
    <property type="protein sequence ID" value="AAS86735.1"/>
    <property type="molecule type" value="mRNA"/>
</dbReference>
<evidence type="ECO:0000313" key="1">
    <source>
        <dbReference type="EMBL" id="AAS86735.1"/>
    </source>
</evidence>
<proteinExistence type="evidence at transcript level"/>